<keyword evidence="4" id="KW-1133">Transmembrane helix</keyword>
<comment type="caution">
    <text evidence="8">The sequence shown here is derived from an EMBL/GenBank/DDBJ whole genome shotgun (WGS) entry which is preliminary data.</text>
</comment>
<dbReference type="SUPFAM" id="SSF48230">
    <property type="entry name" value="Chondroitin AC/alginate lyase"/>
    <property type="match status" value="1"/>
</dbReference>
<evidence type="ECO:0000313" key="8">
    <source>
        <dbReference type="EMBL" id="MBE9665490.1"/>
    </source>
</evidence>
<dbReference type="Gene3D" id="2.70.98.70">
    <property type="match status" value="1"/>
</dbReference>
<dbReference type="InterPro" id="IPR045232">
    <property type="entry name" value="FAM234"/>
</dbReference>
<organism evidence="8 9">
    <name type="scientific">Mucilaginibacter boryungensis</name>
    <dbReference type="NCBI Taxonomy" id="768480"/>
    <lineage>
        <taxon>Bacteria</taxon>
        <taxon>Pseudomonadati</taxon>
        <taxon>Bacteroidota</taxon>
        <taxon>Sphingobacteriia</taxon>
        <taxon>Sphingobacteriales</taxon>
        <taxon>Sphingobacteriaceae</taxon>
        <taxon>Mucilaginibacter</taxon>
    </lineage>
</organism>
<dbReference type="Gene3D" id="1.50.10.100">
    <property type="entry name" value="Chondroitin AC/alginate lyase"/>
    <property type="match status" value="1"/>
</dbReference>
<sequence>MKKIPVLIIFFILYQSCASAQATGKQSLVDQIPDRKPLVLQTQVVNGGKPNAIIVTPNTPEFKNLASKVQQAIKAATGTKLEIVDVKNIANVRGEFPGQSPAKNIITLGSLQNNGLIAHLYFRGYCSVDANYPGKDGYVVQTICDPWATNANVIVLGGSNTIGVAKATERFCNELPKDNTLTIARNLRAVVHKNYNYPDLTDAEIAKVLVSATADFKAGKHNGLFPFIVGAGNAYKLSGKEGQAKLFRELLFLEYNLRWHSPNDFDSPWGSGADMQFAPLMMAWDNVEESSSLSDADRHKIMDIILEYIHYYEKYSYIPYFKTKLIRHNHHTFPGQGFSAAGRYFTKYYPDYPGGAQWQQMGDDCFRVQETSWKSMENCSAYAGLASRHMCYYATTRPDFTWFDSGRARISGDLPILTMDNLGSQCAYGDMLGYNPRSPIDLWTTLVLIERNGRYSWAIHKARGSFRPVPSESDSIAVDVKPVIPVDLLGTKYYPVDSLFFATLNGKGKVPLSKTFDKISFRSSFDPQKQYLSLEGINTGYHSHRDGNAVLRLTDRGRIWLADGDYIKASAKYHNTLLIFKDGEATVQPPFIQKEFIADLPSVGISSTTMPDYGGTNWTRNIIWDKERAFVFIDEVKANSKDSYSVRTLWHTLGKPELKDNTFHLTQQGEAFAIQNLDGSQLHYTKDYAVGSNWIEYKHADPVVNSLQQVHNATLRKGDRVFVLNVLSGQTEGSEPIVSARVNDSTLILGSGKDQALMGVGELKVKGIEATTKLYWLTHDHLALVGAKGLTLNGKKLFSAVDSISAEISGAGITLDIDKPTQITLYAPKAGIMLDGAPVKGVAKNGAFMVYLPKGKHRITGIIIPREFAFDFPKIAKVESHAKVDLGAGKLMERAGFTPENARDTIRFDADKSGVYVADNNGVLHAFTTDMKVRWTYNVGGNIHAVWTGKLEKDAPARIVAGTVAGHVVVLDQDGKLLREMQIPLYRNTRQTNYFTSADLKGDGNRELIVGAQNWYNYAFDAAGNMLWKYLCVHPASVGGAFDLNGDGKDEVLSGTIYYTWGALNPDDGKPVWTIRAGPGANDVIGGDMDGKGKRMVFMAGADGYVYAVNANGKQPWTNSVGDGATCIQLMDVNGDGEKDVLVGAVSADVTAFDSKGKRIWRHEIGEPIQCMAKADMNDDGKEEIIIGTEDGHVIALNSEGKPIAHWATSGSVIKLIALPDGRIAAGTSTGKLAILGRE</sequence>
<evidence type="ECO:0000313" key="9">
    <source>
        <dbReference type="Proteomes" id="UP000632774"/>
    </source>
</evidence>
<evidence type="ECO:0000256" key="5">
    <source>
        <dbReference type="ARBA" id="ARBA00023136"/>
    </source>
</evidence>
<proteinExistence type="predicted"/>
<feature type="domain" description="Pyrrolo-quinoline quinone repeat" evidence="7">
    <location>
        <begin position="1019"/>
        <end position="1212"/>
    </location>
</feature>
<dbReference type="InterPro" id="IPR018391">
    <property type="entry name" value="PQQ_b-propeller_rpt"/>
</dbReference>
<feature type="signal peptide" evidence="6">
    <location>
        <begin position="1"/>
        <end position="22"/>
    </location>
</feature>
<dbReference type="PANTHER" id="PTHR21419:SF23">
    <property type="entry name" value="PROTEIN DEFECTIVE IN EXINE FORMATION 1"/>
    <property type="match status" value="1"/>
</dbReference>
<dbReference type="InterPro" id="IPR029018">
    <property type="entry name" value="Hex-like_dom2"/>
</dbReference>
<evidence type="ECO:0000256" key="6">
    <source>
        <dbReference type="SAM" id="SignalP"/>
    </source>
</evidence>
<evidence type="ECO:0000256" key="1">
    <source>
        <dbReference type="ARBA" id="ARBA00004167"/>
    </source>
</evidence>
<dbReference type="SUPFAM" id="SSF50998">
    <property type="entry name" value="Quinoprotein alcohol dehydrogenase-like"/>
    <property type="match status" value="1"/>
</dbReference>
<dbReference type="Gene3D" id="2.130.10.10">
    <property type="entry name" value="YVTN repeat-like/Quinoprotein amine dehydrogenase"/>
    <property type="match status" value="1"/>
</dbReference>
<keyword evidence="9" id="KW-1185">Reference proteome</keyword>
<keyword evidence="2" id="KW-0812">Transmembrane</keyword>
<evidence type="ECO:0000256" key="4">
    <source>
        <dbReference type="ARBA" id="ARBA00022989"/>
    </source>
</evidence>
<protein>
    <submittedName>
        <fullName evidence="8">PQQ-binding-like beta-propeller repeat protein</fullName>
    </submittedName>
</protein>
<dbReference type="SMART" id="SM00564">
    <property type="entry name" value="PQQ"/>
    <property type="match status" value="6"/>
</dbReference>
<dbReference type="PANTHER" id="PTHR21419">
    <property type="match status" value="1"/>
</dbReference>
<dbReference type="InterPro" id="IPR002372">
    <property type="entry name" value="PQQ_rpt_dom"/>
</dbReference>
<dbReference type="Gene3D" id="3.30.379.10">
    <property type="entry name" value="Chitobiase/beta-hexosaminidase domain 2-like"/>
    <property type="match status" value="1"/>
</dbReference>
<keyword evidence="6" id="KW-0732">Signal</keyword>
<dbReference type="InterPro" id="IPR011047">
    <property type="entry name" value="Quinoprotein_ADH-like_sf"/>
</dbReference>
<name>A0ABR9XE68_9SPHI</name>
<keyword evidence="5" id="KW-0472">Membrane</keyword>
<evidence type="ECO:0000256" key="2">
    <source>
        <dbReference type="ARBA" id="ARBA00022692"/>
    </source>
</evidence>
<dbReference type="InterPro" id="IPR008929">
    <property type="entry name" value="Chondroitin_lyas"/>
</dbReference>
<reference evidence="8 9" key="1">
    <citation type="submission" date="2020-10" db="EMBL/GenBank/DDBJ databases">
        <title>Mucilaginibacter mali sp. nov., isolated from rhizosphere soil of apple orchard.</title>
        <authorList>
            <person name="Lee J.-S."/>
            <person name="Kim H.S."/>
            <person name="Kim J.-S."/>
        </authorList>
    </citation>
    <scope>NUCLEOTIDE SEQUENCE [LARGE SCALE GENOMIC DNA]</scope>
    <source>
        <strain evidence="8 9">KCTC 23157</strain>
    </source>
</reference>
<dbReference type="EMBL" id="JADFFM010000001">
    <property type="protein sequence ID" value="MBE9665490.1"/>
    <property type="molecule type" value="Genomic_DNA"/>
</dbReference>
<evidence type="ECO:0000259" key="7">
    <source>
        <dbReference type="Pfam" id="PF13360"/>
    </source>
</evidence>
<dbReference type="RefSeq" id="WP_194104895.1">
    <property type="nucleotide sequence ID" value="NZ_JADFFM010000001.1"/>
</dbReference>
<dbReference type="InterPro" id="IPR015943">
    <property type="entry name" value="WD40/YVTN_repeat-like_dom_sf"/>
</dbReference>
<keyword evidence="3" id="KW-0378">Hydrolase</keyword>
<accession>A0ABR9XE68</accession>
<evidence type="ECO:0000256" key="3">
    <source>
        <dbReference type="ARBA" id="ARBA00022801"/>
    </source>
</evidence>
<dbReference type="Proteomes" id="UP000632774">
    <property type="component" value="Unassembled WGS sequence"/>
</dbReference>
<dbReference type="Pfam" id="PF13360">
    <property type="entry name" value="PQQ_2"/>
    <property type="match status" value="1"/>
</dbReference>
<gene>
    <name evidence="8" type="ORF">IRJ18_03895</name>
</gene>
<comment type="subcellular location">
    <subcellularLocation>
        <location evidence="1">Membrane</location>
        <topology evidence="1">Single-pass membrane protein</topology>
    </subcellularLocation>
</comment>
<feature type="chain" id="PRO_5046619876" evidence="6">
    <location>
        <begin position="23"/>
        <end position="1239"/>
    </location>
</feature>